<dbReference type="Proteomes" id="UP000037891">
    <property type="component" value="Unassembled WGS sequence"/>
</dbReference>
<evidence type="ECO:0000313" key="1">
    <source>
        <dbReference type="EMBL" id="KPC25181.1"/>
    </source>
</evidence>
<organism evidence="1 2">
    <name type="scientific">Pseudomonas syringae pv. cilantro</name>
    <dbReference type="NCBI Taxonomy" id="81035"/>
    <lineage>
        <taxon>Bacteria</taxon>
        <taxon>Pseudomonadati</taxon>
        <taxon>Pseudomonadota</taxon>
        <taxon>Gammaproteobacteria</taxon>
        <taxon>Pseudomonadales</taxon>
        <taxon>Pseudomonadaceae</taxon>
        <taxon>Pseudomonas</taxon>
        <taxon>Pseudomonas syringae</taxon>
    </lineage>
</organism>
<protein>
    <submittedName>
        <fullName evidence="1">Uncharacterized protein</fullName>
    </submittedName>
</protein>
<gene>
    <name evidence="1" type="ORF">ABJ99_2328</name>
</gene>
<accession>A0A0N1JMW8</accession>
<reference evidence="1 2" key="1">
    <citation type="submission" date="2015-07" db="EMBL/GenBank/DDBJ databases">
        <authorList>
            <person name="Noorani M."/>
        </authorList>
    </citation>
    <scope>NUCLEOTIDE SEQUENCE [LARGE SCALE GENOMIC DNA]</scope>
    <source>
        <strain evidence="1 2">0788_9</strain>
    </source>
</reference>
<dbReference type="AlphaFoldDB" id="A0A0N1JMW8"/>
<comment type="caution">
    <text evidence="1">The sequence shown here is derived from an EMBL/GenBank/DDBJ whole genome shotgun (WGS) entry which is preliminary data.</text>
</comment>
<proteinExistence type="predicted"/>
<dbReference type="EMBL" id="LGLN01000081">
    <property type="protein sequence ID" value="KPC25181.1"/>
    <property type="molecule type" value="Genomic_DNA"/>
</dbReference>
<sequence>MIILGHKKILGDQSRSAPLRASSAWRSRLVQSGGAQVGRPVSTCTYKHMQSKDQLCTGLLF</sequence>
<name>A0A0N1JMW8_PSESX</name>
<reference evidence="1 2" key="2">
    <citation type="submission" date="2015-10" db="EMBL/GenBank/DDBJ databases">
        <title>Comparative genomics and high-throughput reverse genetic screens identify a new phytobacterial MAMP and an Arabidopsis receptor required for immune elicitation.</title>
        <authorList>
            <person name="Mott G.A."/>
            <person name="Thakur S."/>
            <person name="Wang P.W."/>
            <person name="Desveaux D."/>
            <person name="Guttman D.S."/>
        </authorList>
    </citation>
    <scope>NUCLEOTIDE SEQUENCE [LARGE SCALE GENOMIC DNA]</scope>
    <source>
        <strain evidence="1 2">0788_9</strain>
    </source>
</reference>
<evidence type="ECO:0000313" key="2">
    <source>
        <dbReference type="Proteomes" id="UP000037891"/>
    </source>
</evidence>